<dbReference type="InterPro" id="IPR011611">
    <property type="entry name" value="PfkB_dom"/>
</dbReference>
<sequence>MTAPRVLCLGEALVDMVCERPVADLAEADAFVPSFGGATANVAVVAARHGAAVALAGGAGDDPWGRWLRDRLDGEGVDTRWFALDPDARTRLAFVAVDGDGEPAYSLYGDDPRAVLRALGGGADADGRDPAREALDACDGLFVTTNVLVDPDERELALALRERALADGKAVVFDPNIRLHRWRLRSQAQSYANACVRDALLVRATLAEAQLMTGETDPEMAARALLKGGARMVALTLGEHGALLRGELRLDVPGVPARVRSTIGAGDTLTGVLLARLALSGWYPAAAAAALPDAVEAAARATERWSAIG</sequence>
<organism evidence="7 8">
    <name type="scientific">Conexibacter arvalis</name>
    <dbReference type="NCBI Taxonomy" id="912552"/>
    <lineage>
        <taxon>Bacteria</taxon>
        <taxon>Bacillati</taxon>
        <taxon>Actinomycetota</taxon>
        <taxon>Thermoleophilia</taxon>
        <taxon>Solirubrobacterales</taxon>
        <taxon>Conexibacteraceae</taxon>
        <taxon>Conexibacter</taxon>
    </lineage>
</organism>
<keyword evidence="3" id="KW-0547">Nucleotide-binding</keyword>
<accession>A0A840IIS0</accession>
<evidence type="ECO:0000256" key="5">
    <source>
        <dbReference type="ARBA" id="ARBA00022840"/>
    </source>
</evidence>
<keyword evidence="4 7" id="KW-0418">Kinase</keyword>
<dbReference type="Pfam" id="PF00294">
    <property type="entry name" value="PfkB"/>
    <property type="match status" value="1"/>
</dbReference>
<keyword evidence="2 7" id="KW-0808">Transferase</keyword>
<comment type="caution">
    <text evidence="7">The sequence shown here is derived from an EMBL/GenBank/DDBJ whole genome shotgun (WGS) entry which is preliminary data.</text>
</comment>
<dbReference type="GO" id="GO:0005524">
    <property type="term" value="F:ATP binding"/>
    <property type="evidence" value="ECO:0007669"/>
    <property type="project" value="UniProtKB-KW"/>
</dbReference>
<dbReference type="EC" id="2.7.1.4" evidence="7"/>
<evidence type="ECO:0000256" key="4">
    <source>
        <dbReference type="ARBA" id="ARBA00022777"/>
    </source>
</evidence>
<proteinExistence type="inferred from homology"/>
<dbReference type="PANTHER" id="PTHR43085">
    <property type="entry name" value="HEXOKINASE FAMILY MEMBER"/>
    <property type="match status" value="1"/>
</dbReference>
<evidence type="ECO:0000256" key="2">
    <source>
        <dbReference type="ARBA" id="ARBA00022679"/>
    </source>
</evidence>
<evidence type="ECO:0000313" key="7">
    <source>
        <dbReference type="EMBL" id="MBB4664987.1"/>
    </source>
</evidence>
<keyword evidence="5" id="KW-0067">ATP-binding</keyword>
<dbReference type="SUPFAM" id="SSF53613">
    <property type="entry name" value="Ribokinase-like"/>
    <property type="match status" value="1"/>
</dbReference>
<dbReference type="InterPro" id="IPR029056">
    <property type="entry name" value="Ribokinase-like"/>
</dbReference>
<dbReference type="Proteomes" id="UP000585272">
    <property type="component" value="Unassembled WGS sequence"/>
</dbReference>
<dbReference type="Gene3D" id="3.40.1190.20">
    <property type="match status" value="1"/>
</dbReference>
<evidence type="ECO:0000259" key="6">
    <source>
        <dbReference type="Pfam" id="PF00294"/>
    </source>
</evidence>
<protein>
    <submittedName>
        <fullName evidence="7">Fructokinase</fullName>
        <ecNumber evidence="7">2.7.1.4</ecNumber>
    </submittedName>
</protein>
<dbReference type="RefSeq" id="WP_183345513.1">
    <property type="nucleotide sequence ID" value="NZ_JACHNU010000010.1"/>
</dbReference>
<comment type="similarity">
    <text evidence="1">Belongs to the carbohydrate kinase PfkB family.</text>
</comment>
<evidence type="ECO:0000256" key="3">
    <source>
        <dbReference type="ARBA" id="ARBA00022741"/>
    </source>
</evidence>
<reference evidence="7 8" key="1">
    <citation type="submission" date="2020-08" db="EMBL/GenBank/DDBJ databases">
        <title>Genomic Encyclopedia of Archaeal and Bacterial Type Strains, Phase II (KMG-II): from individual species to whole genera.</title>
        <authorList>
            <person name="Goeker M."/>
        </authorList>
    </citation>
    <scope>NUCLEOTIDE SEQUENCE [LARGE SCALE GENOMIC DNA]</scope>
    <source>
        <strain evidence="7 8">DSM 23288</strain>
    </source>
</reference>
<feature type="domain" description="Carbohydrate kinase PfkB" evidence="6">
    <location>
        <begin position="5"/>
        <end position="288"/>
    </location>
</feature>
<dbReference type="AlphaFoldDB" id="A0A840IIS0"/>
<name>A0A840IIS0_9ACTN</name>
<dbReference type="EMBL" id="JACHNU010000010">
    <property type="protein sequence ID" value="MBB4664987.1"/>
    <property type="molecule type" value="Genomic_DNA"/>
</dbReference>
<keyword evidence="8" id="KW-1185">Reference proteome</keyword>
<dbReference type="GO" id="GO:0008865">
    <property type="term" value="F:fructokinase activity"/>
    <property type="evidence" value="ECO:0007669"/>
    <property type="project" value="UniProtKB-EC"/>
</dbReference>
<evidence type="ECO:0000256" key="1">
    <source>
        <dbReference type="ARBA" id="ARBA00010688"/>
    </source>
</evidence>
<dbReference type="PANTHER" id="PTHR43085:SF1">
    <property type="entry name" value="PSEUDOURIDINE KINASE-RELATED"/>
    <property type="match status" value="1"/>
</dbReference>
<evidence type="ECO:0000313" key="8">
    <source>
        <dbReference type="Proteomes" id="UP000585272"/>
    </source>
</evidence>
<dbReference type="InterPro" id="IPR050306">
    <property type="entry name" value="PfkB_Carbo_kinase"/>
</dbReference>
<gene>
    <name evidence="7" type="ORF">BDZ31_004606</name>
</gene>